<evidence type="ECO:0000259" key="1">
    <source>
        <dbReference type="PROSITE" id="PS50943"/>
    </source>
</evidence>
<dbReference type="EMBL" id="QKWJ01000003">
    <property type="protein sequence ID" value="RDK11481.1"/>
    <property type="molecule type" value="Genomic_DNA"/>
</dbReference>
<sequence>MPAIRSALTGDEIAQEIGMRLRCRRLERNITIEALAKRSGVGRSAVGDIEAGRDVRLSTLIKVMRGLGVLSNLDAAFPDTLPTSLALTKRRQLRMRAYVKKTLNG</sequence>
<dbReference type="Gene3D" id="1.10.260.40">
    <property type="entry name" value="lambda repressor-like DNA-binding domains"/>
    <property type="match status" value="1"/>
</dbReference>
<comment type="caution">
    <text evidence="2">The sequence shown here is derived from an EMBL/GenBank/DDBJ whole genome shotgun (WGS) entry which is preliminary data.</text>
</comment>
<evidence type="ECO:0000313" key="2">
    <source>
        <dbReference type="EMBL" id="RDK11481.1"/>
    </source>
</evidence>
<protein>
    <submittedName>
        <fullName evidence="2">XRE family transcriptional regulator</fullName>
    </submittedName>
</protein>
<organism evidence="2 3">
    <name type="scientific">Cupriavidus lacunae</name>
    <dbReference type="NCBI Taxonomy" id="2666307"/>
    <lineage>
        <taxon>Bacteria</taxon>
        <taxon>Pseudomonadati</taxon>
        <taxon>Pseudomonadota</taxon>
        <taxon>Betaproteobacteria</taxon>
        <taxon>Burkholderiales</taxon>
        <taxon>Burkholderiaceae</taxon>
        <taxon>Cupriavidus</taxon>
    </lineage>
</organism>
<dbReference type="PROSITE" id="PS50943">
    <property type="entry name" value="HTH_CROC1"/>
    <property type="match status" value="1"/>
</dbReference>
<evidence type="ECO:0000313" key="3">
    <source>
        <dbReference type="Proteomes" id="UP000255165"/>
    </source>
</evidence>
<proteinExistence type="predicted"/>
<dbReference type="InterPro" id="IPR001387">
    <property type="entry name" value="Cro/C1-type_HTH"/>
</dbReference>
<dbReference type="CDD" id="cd00093">
    <property type="entry name" value="HTH_XRE"/>
    <property type="match status" value="1"/>
</dbReference>
<dbReference type="Proteomes" id="UP000255165">
    <property type="component" value="Unassembled WGS sequence"/>
</dbReference>
<dbReference type="InterPro" id="IPR010982">
    <property type="entry name" value="Lambda_DNA-bd_dom_sf"/>
</dbReference>
<keyword evidence="3" id="KW-1185">Reference proteome</keyword>
<dbReference type="SUPFAM" id="SSF47413">
    <property type="entry name" value="lambda repressor-like DNA-binding domains"/>
    <property type="match status" value="1"/>
</dbReference>
<dbReference type="AlphaFoldDB" id="A0A370P0T1"/>
<feature type="domain" description="HTH cro/C1-type" evidence="1">
    <location>
        <begin position="21"/>
        <end position="73"/>
    </location>
</feature>
<dbReference type="GO" id="GO:0003677">
    <property type="term" value="F:DNA binding"/>
    <property type="evidence" value="ECO:0007669"/>
    <property type="project" value="InterPro"/>
</dbReference>
<accession>A0A370P0T1</accession>
<reference evidence="2 3" key="1">
    <citation type="submission" date="2018-06" db="EMBL/GenBank/DDBJ databases">
        <authorList>
            <person name="Feng T."/>
            <person name="Jeon C.O."/>
        </authorList>
    </citation>
    <scope>NUCLEOTIDE SEQUENCE [LARGE SCALE GENOMIC DNA]</scope>
    <source>
        <strain evidence="2 3">S23</strain>
    </source>
</reference>
<gene>
    <name evidence="2" type="ORF">DN412_03720</name>
</gene>
<dbReference type="SMART" id="SM00530">
    <property type="entry name" value="HTH_XRE"/>
    <property type="match status" value="1"/>
</dbReference>
<dbReference type="Pfam" id="PF01381">
    <property type="entry name" value="HTH_3"/>
    <property type="match status" value="1"/>
</dbReference>
<name>A0A370P0T1_9BURK</name>